<evidence type="ECO:0000313" key="2">
    <source>
        <dbReference type="EMBL" id="BBF97838.1"/>
    </source>
</evidence>
<proteinExistence type="evidence at transcript level"/>
<evidence type="ECO:0000256" key="1">
    <source>
        <dbReference type="SAM" id="SignalP"/>
    </source>
</evidence>
<protein>
    <submittedName>
        <fullName evidence="2">Conotoxin-like S3</fullName>
    </submittedName>
</protein>
<feature type="chain" id="PRO_5016707725" evidence="1">
    <location>
        <begin position="20"/>
        <end position="72"/>
    </location>
</feature>
<name>A0A348G5W5_ODOMO</name>
<reference evidence="2" key="1">
    <citation type="journal article" date="2017" name="Toxins">
        <title>Combined Venom Gland Transcriptomic and Venom Peptidomic Analysis of the Predatory Ant Odontomachus monticola.</title>
        <authorList>
            <person name="Kazuma K."/>
            <person name="Masuko K."/>
            <person name="Konno K."/>
            <person name="Inagaki H."/>
        </authorList>
    </citation>
    <scope>NUCLEOTIDE SEQUENCE</scope>
    <source>
        <tissue evidence="2">Venom gland and sac</tissue>
    </source>
</reference>
<accession>A0A348G5W5</accession>
<gene>
    <name evidence="2" type="primary">CONOS3_OM</name>
</gene>
<keyword evidence="1" id="KW-0732">Signal</keyword>
<dbReference type="EMBL" id="FX985502">
    <property type="protein sequence ID" value="BBF97838.1"/>
    <property type="molecule type" value="mRNA"/>
</dbReference>
<organism evidence="2">
    <name type="scientific">Odontomachus monticola</name>
    <name type="common">Trap-jaw ant</name>
    <dbReference type="NCBI Taxonomy" id="613454"/>
    <lineage>
        <taxon>Eukaryota</taxon>
        <taxon>Metazoa</taxon>
        <taxon>Ecdysozoa</taxon>
        <taxon>Arthropoda</taxon>
        <taxon>Hexapoda</taxon>
        <taxon>Insecta</taxon>
        <taxon>Pterygota</taxon>
        <taxon>Neoptera</taxon>
        <taxon>Endopterygota</taxon>
        <taxon>Hymenoptera</taxon>
        <taxon>Apocrita</taxon>
        <taxon>Aculeata</taxon>
        <taxon>Formicoidea</taxon>
        <taxon>Formicidae</taxon>
        <taxon>Ponerinae</taxon>
        <taxon>Ponerini</taxon>
        <taxon>Odontomachus</taxon>
    </lineage>
</organism>
<sequence>MKLVVFALLVCFIIAMALAAPQGEKTCSEKFGHCYSTDNCCPGLICLSYAAKCVLKMGLAAPEDDASAYWLE</sequence>
<feature type="signal peptide" evidence="1">
    <location>
        <begin position="1"/>
        <end position="19"/>
    </location>
</feature>
<dbReference type="AlphaFoldDB" id="A0A348G5W5"/>